<evidence type="ECO:0000313" key="3">
    <source>
        <dbReference type="Proteomes" id="UP001215598"/>
    </source>
</evidence>
<dbReference type="AlphaFoldDB" id="A0AAD7JV11"/>
<keyword evidence="3" id="KW-1185">Reference proteome</keyword>
<dbReference type="EMBL" id="JARKIB010000014">
    <property type="protein sequence ID" value="KAJ7772345.1"/>
    <property type="molecule type" value="Genomic_DNA"/>
</dbReference>
<feature type="region of interest" description="Disordered" evidence="1">
    <location>
        <begin position="1106"/>
        <end position="1218"/>
    </location>
</feature>
<gene>
    <name evidence="2" type="ORF">B0H16DRAFT_1769101</name>
</gene>
<protein>
    <submittedName>
        <fullName evidence="2">Uncharacterized protein</fullName>
    </submittedName>
</protein>
<sequence length="1218" mass="137350">MRRATDFQFNEDRTQVQCRACNDHLALERRSWILVKNGAGHLTTPSHLKAVQLAKERERGREREREAAAAIDAREMQFVAPRFSGPVAAASSAPISEAEREMWDDYRVNGADFSAGDNIEKPEKREQQLREEAEIFGLWNPEATAAKLGFGSEEIVEEDADDDWLAEIIANIGEFVVAWSPEVEEVGEGTIGRDAADLLHPEPQEVQDGAPGVRPETKWFPYPSKMMFLLDLLDNLPRLRVSSSLMRVILWILKEAGCKDVPSFDHLRRMNDPRAIIAKDWANPTTRKLIHWRKNMDLDILSPMYAAPLKHYYVNEAARLGDGRIVVPIRWVQFRGRIYADAFNVSINDQDFGTINNGGTIFICAEDLTENYYDLEQLGKIPKWGASTIEAGHPSRMPNPKRKIAKGRPMYSSIVNYFADDVSGNKSKSWNKHWNAYMTHQNLPRKLLQQEFHVHFVSTSPNATVSEQFLELKAAVEQTHEDPVEVLDESGNATCFCIHCNTGFSDNPMQSEVASHIGGKGNCFCRKCRVGGNQKEKATDEGYHALFEAGVPRTKEFIIRELEKQVKLACSGTLKPVKDLQTETGAKDTYTQFWIDGLISRFKEMRKDEPDRSAEDIRDELLQWTVDNRDRIYSFYPTKDTPIELLHTILLGIIKYIWHITHTPWSAEQKRTYGLRLQSTNIDGLSLPPIRSAYILQYAGSLIGRQLKTLAQTNIFHIYGLVSDNQFTAWKAAGELSALLWVPEIRNPSEYRQDLRIAIANVLDIFAEIDPSKIVTKIKYHLLVHAPDEDVVQFGPLIGVATEVFESFNGVFRLCSVLSNHLAPSRDIAAQLGDQEGLKHRLTGGWWPVGEDGKWERAGGGVRHFLTEHPILQKLLGWTEPSSMKHGQFKLVSAKRNEGLRPTFELKSTTAAQAVNYGLFDPRSVWNKCSFVISESLDECSLGSWVFAISPTAADTTISGRITDILVDSGQQVLVVLELFQVLSARDEIFGMPVLVRRDSEVIFSIVPANGIKFKFNAQHDCQSAKCEASGRRLRMQERVESDQVEQFIVHEPLDRFFINIHAFHNSHLLRAPLPRDLIAPVPLFPDRQAKHYELAARLRDKVAGRKTTLARKRKRPDVEGDHDEEELELRPRKTQKKGTKAPAKRPKKNAALPPAHFMVATRTRRTIQLTEKAQAAAAAKEAAQSSGNAEESEDEEDGSGSGSEDEGYIDSDGNYSD</sequence>
<organism evidence="2 3">
    <name type="scientific">Mycena metata</name>
    <dbReference type="NCBI Taxonomy" id="1033252"/>
    <lineage>
        <taxon>Eukaryota</taxon>
        <taxon>Fungi</taxon>
        <taxon>Dikarya</taxon>
        <taxon>Basidiomycota</taxon>
        <taxon>Agaricomycotina</taxon>
        <taxon>Agaricomycetes</taxon>
        <taxon>Agaricomycetidae</taxon>
        <taxon>Agaricales</taxon>
        <taxon>Marasmiineae</taxon>
        <taxon>Mycenaceae</taxon>
        <taxon>Mycena</taxon>
    </lineage>
</organism>
<evidence type="ECO:0000313" key="2">
    <source>
        <dbReference type="EMBL" id="KAJ7772345.1"/>
    </source>
</evidence>
<dbReference type="PANTHER" id="PTHR31912">
    <property type="entry name" value="IP13529P"/>
    <property type="match status" value="1"/>
</dbReference>
<feature type="compositionally biased region" description="Acidic residues" evidence="1">
    <location>
        <begin position="1191"/>
        <end position="1210"/>
    </location>
</feature>
<name>A0AAD7JV11_9AGAR</name>
<dbReference type="PANTHER" id="PTHR31912:SF34">
    <property type="entry name" value="NOTOCHORD-RELATED PROTEIN"/>
    <property type="match status" value="1"/>
</dbReference>
<comment type="caution">
    <text evidence="2">The sequence shown here is derived from an EMBL/GenBank/DDBJ whole genome shotgun (WGS) entry which is preliminary data.</text>
</comment>
<evidence type="ECO:0000256" key="1">
    <source>
        <dbReference type="SAM" id="MobiDB-lite"/>
    </source>
</evidence>
<proteinExistence type="predicted"/>
<feature type="compositionally biased region" description="Low complexity" evidence="1">
    <location>
        <begin position="1172"/>
        <end position="1190"/>
    </location>
</feature>
<reference evidence="2" key="1">
    <citation type="submission" date="2023-03" db="EMBL/GenBank/DDBJ databases">
        <title>Massive genome expansion in bonnet fungi (Mycena s.s.) driven by repeated elements and novel gene families across ecological guilds.</title>
        <authorList>
            <consortium name="Lawrence Berkeley National Laboratory"/>
            <person name="Harder C.B."/>
            <person name="Miyauchi S."/>
            <person name="Viragh M."/>
            <person name="Kuo A."/>
            <person name="Thoen E."/>
            <person name="Andreopoulos B."/>
            <person name="Lu D."/>
            <person name="Skrede I."/>
            <person name="Drula E."/>
            <person name="Henrissat B."/>
            <person name="Morin E."/>
            <person name="Kohler A."/>
            <person name="Barry K."/>
            <person name="LaButti K."/>
            <person name="Morin E."/>
            <person name="Salamov A."/>
            <person name="Lipzen A."/>
            <person name="Mereny Z."/>
            <person name="Hegedus B."/>
            <person name="Baldrian P."/>
            <person name="Stursova M."/>
            <person name="Weitz H."/>
            <person name="Taylor A."/>
            <person name="Grigoriev I.V."/>
            <person name="Nagy L.G."/>
            <person name="Martin F."/>
            <person name="Kauserud H."/>
        </authorList>
    </citation>
    <scope>NUCLEOTIDE SEQUENCE</scope>
    <source>
        <strain evidence="2">CBHHK182m</strain>
    </source>
</reference>
<dbReference type="Proteomes" id="UP001215598">
    <property type="component" value="Unassembled WGS sequence"/>
</dbReference>
<feature type="compositionally biased region" description="Basic residues" evidence="1">
    <location>
        <begin position="1133"/>
        <end position="1149"/>
    </location>
</feature>
<accession>A0AAD7JV11</accession>